<name>A0AA35Q7Q6_9HYPO</name>
<dbReference type="Proteomes" id="UP001160390">
    <property type="component" value="Unassembled WGS sequence"/>
</dbReference>
<accession>A0AA35Q7Q6</accession>
<sequence>MSDTSNLTIERIDVFQVDLPYSGGTYQLSGGRTYTSFDATIVRITTNTGLQGWGESTPFGSTWVAAHARGARDMRRRVAEHRASGYIGHSIKLSGDDPTTDAARIAESLADRQAGEYFIVDANGGLTVEFAMRMLRLLPRGPDFVLEAPCQTWRECVALRRRTDIPIIFDELAMDEISVTQLIADDAGEGIGMKISKTGGLTRCRRQRDLCLAAGLTLSVQETTGSDIAFAAIVHMAQTVPERSLRCILECRDMIAVTTATGDFKVTGGKVKAPKAPGLGITLDLKVLGEPVATYT</sequence>
<evidence type="ECO:0000259" key="2">
    <source>
        <dbReference type="Pfam" id="PF13378"/>
    </source>
</evidence>
<dbReference type="PANTHER" id="PTHR48080">
    <property type="entry name" value="D-GALACTONATE DEHYDRATASE-RELATED"/>
    <property type="match status" value="1"/>
</dbReference>
<evidence type="ECO:0000256" key="1">
    <source>
        <dbReference type="ARBA" id="ARBA00001946"/>
    </source>
</evidence>
<dbReference type="InterPro" id="IPR034593">
    <property type="entry name" value="DgoD-like"/>
</dbReference>
<dbReference type="SUPFAM" id="SSF51604">
    <property type="entry name" value="Enolase C-terminal domain-like"/>
    <property type="match status" value="1"/>
</dbReference>
<dbReference type="Gene3D" id="3.20.20.120">
    <property type="entry name" value="Enolase-like C-terminal domain"/>
    <property type="match status" value="1"/>
</dbReference>
<dbReference type="SUPFAM" id="SSF54826">
    <property type="entry name" value="Enolase N-terminal domain-like"/>
    <property type="match status" value="1"/>
</dbReference>
<proteinExistence type="predicted"/>
<keyword evidence="4" id="KW-1185">Reference proteome</keyword>
<dbReference type="InterPro" id="IPR036849">
    <property type="entry name" value="Enolase-like_C_sf"/>
</dbReference>
<dbReference type="InterPro" id="IPR029017">
    <property type="entry name" value="Enolase-like_N"/>
</dbReference>
<comment type="caution">
    <text evidence="3">The sequence shown here is derived from an EMBL/GenBank/DDBJ whole genome shotgun (WGS) entry which is preliminary data.</text>
</comment>
<reference evidence="3" key="1">
    <citation type="submission" date="2023-01" db="EMBL/GenBank/DDBJ databases">
        <authorList>
            <person name="Piombo E."/>
        </authorList>
    </citation>
    <scope>NUCLEOTIDE SEQUENCE</scope>
</reference>
<evidence type="ECO:0000313" key="3">
    <source>
        <dbReference type="EMBL" id="CAI6095012.1"/>
    </source>
</evidence>
<dbReference type="EMBL" id="CABFNP030001261">
    <property type="protein sequence ID" value="CAI6095012.1"/>
    <property type="molecule type" value="Genomic_DNA"/>
</dbReference>
<comment type="cofactor">
    <cofactor evidence="1">
        <name>Mg(2+)</name>
        <dbReference type="ChEBI" id="CHEBI:18420"/>
    </cofactor>
</comment>
<dbReference type="Pfam" id="PF13378">
    <property type="entry name" value="MR_MLE_C"/>
    <property type="match status" value="1"/>
</dbReference>
<organism evidence="3 4">
    <name type="scientific">Clonostachys chloroleuca</name>
    <dbReference type="NCBI Taxonomy" id="1926264"/>
    <lineage>
        <taxon>Eukaryota</taxon>
        <taxon>Fungi</taxon>
        <taxon>Dikarya</taxon>
        <taxon>Ascomycota</taxon>
        <taxon>Pezizomycotina</taxon>
        <taxon>Sordariomycetes</taxon>
        <taxon>Hypocreomycetidae</taxon>
        <taxon>Hypocreales</taxon>
        <taxon>Bionectriaceae</taxon>
        <taxon>Clonostachys</taxon>
    </lineage>
</organism>
<protein>
    <recommendedName>
        <fullName evidence="2">Enolase C-terminal domain-containing protein</fullName>
    </recommendedName>
</protein>
<dbReference type="InterPro" id="IPR029065">
    <property type="entry name" value="Enolase_C-like"/>
</dbReference>
<evidence type="ECO:0000313" key="4">
    <source>
        <dbReference type="Proteomes" id="UP001160390"/>
    </source>
</evidence>
<feature type="domain" description="Enolase C-terminal" evidence="2">
    <location>
        <begin position="74"/>
        <end position="285"/>
    </location>
</feature>
<dbReference type="Gene3D" id="3.30.390.10">
    <property type="entry name" value="Enolase-like, N-terminal domain"/>
    <property type="match status" value="1"/>
</dbReference>
<dbReference type="CDD" id="cd00308">
    <property type="entry name" value="enolase_like"/>
    <property type="match status" value="1"/>
</dbReference>
<dbReference type="AlphaFoldDB" id="A0AA35Q7Q6"/>
<gene>
    <name evidence="3" type="ORF">CCHLO57077_00007655</name>
</gene>